<evidence type="ECO:0008006" key="4">
    <source>
        <dbReference type="Google" id="ProtNLM"/>
    </source>
</evidence>
<reference evidence="3" key="1">
    <citation type="journal article" date="2019" name="Int. J. Syst. Evol. Microbiol.">
        <title>The Global Catalogue of Microorganisms (GCM) 10K type strain sequencing project: providing services to taxonomists for standard genome sequencing and annotation.</title>
        <authorList>
            <consortium name="The Broad Institute Genomics Platform"/>
            <consortium name="The Broad Institute Genome Sequencing Center for Infectious Disease"/>
            <person name="Wu L."/>
            <person name="Ma J."/>
        </authorList>
    </citation>
    <scope>NUCLEOTIDE SEQUENCE [LARGE SCALE GENOMIC DNA]</scope>
    <source>
        <strain evidence="3">CGMCC 1.15111</strain>
    </source>
</reference>
<feature type="transmembrane region" description="Helical" evidence="1">
    <location>
        <begin position="72"/>
        <end position="96"/>
    </location>
</feature>
<dbReference type="EMBL" id="BNAG01000001">
    <property type="protein sequence ID" value="GHE54173.1"/>
    <property type="molecule type" value="Genomic_DNA"/>
</dbReference>
<organism evidence="2 3">
    <name type="scientific">Roseivirga thermotolerans</name>
    <dbReference type="NCBI Taxonomy" id="1758176"/>
    <lineage>
        <taxon>Bacteria</taxon>
        <taxon>Pseudomonadati</taxon>
        <taxon>Bacteroidota</taxon>
        <taxon>Cytophagia</taxon>
        <taxon>Cytophagales</taxon>
        <taxon>Roseivirgaceae</taxon>
        <taxon>Roseivirga</taxon>
    </lineage>
</organism>
<evidence type="ECO:0000313" key="3">
    <source>
        <dbReference type="Proteomes" id="UP000658258"/>
    </source>
</evidence>
<comment type="caution">
    <text evidence="2">The sequence shown here is derived from an EMBL/GenBank/DDBJ whole genome shotgun (WGS) entry which is preliminary data.</text>
</comment>
<sequence length="135" mass="15129">MKSLGRQIVESLVFSLVLCGLVLLVQQIGTQKPLVHPYIWSIMVFSGVLGMIVVAIAHWGMSTMDAQSRPNIFLGLTVLRMLLSMAFIGITLYMGIEDRVLWVVNFFAVYLFYLVFEITTILSNLRAISGEGEKQ</sequence>
<proteinExistence type="predicted"/>
<protein>
    <recommendedName>
        <fullName evidence="4">ATP synthase subunit I</fullName>
    </recommendedName>
</protein>
<accession>A0ABQ3I4R9</accession>
<evidence type="ECO:0000313" key="2">
    <source>
        <dbReference type="EMBL" id="GHE54173.1"/>
    </source>
</evidence>
<keyword evidence="1" id="KW-1133">Transmembrane helix</keyword>
<keyword evidence="3" id="KW-1185">Reference proteome</keyword>
<evidence type="ECO:0000256" key="1">
    <source>
        <dbReference type="SAM" id="Phobius"/>
    </source>
</evidence>
<keyword evidence="1" id="KW-0472">Membrane</keyword>
<feature type="transmembrane region" description="Helical" evidence="1">
    <location>
        <begin position="37"/>
        <end position="60"/>
    </location>
</feature>
<feature type="transmembrane region" description="Helical" evidence="1">
    <location>
        <begin position="102"/>
        <end position="125"/>
    </location>
</feature>
<dbReference type="Proteomes" id="UP000658258">
    <property type="component" value="Unassembled WGS sequence"/>
</dbReference>
<name>A0ABQ3I4R9_9BACT</name>
<gene>
    <name evidence="2" type="ORF">GCM10011340_05940</name>
</gene>
<dbReference type="RefSeq" id="WP_189628695.1">
    <property type="nucleotide sequence ID" value="NZ_BNAG01000001.1"/>
</dbReference>
<keyword evidence="1" id="KW-0812">Transmembrane</keyword>